<dbReference type="EMBL" id="FXLY01000002">
    <property type="protein sequence ID" value="SMN18392.1"/>
    <property type="molecule type" value="Genomic_DNA"/>
</dbReference>
<keyword evidence="7 16" id="KW-0812">Transmembrane</keyword>
<dbReference type="EC" id="2.7.8.2" evidence="13"/>
<dbReference type="PANTHER" id="PTHR10414:SF37">
    <property type="entry name" value="BB IN A BOXCAR, ISOFORM C"/>
    <property type="match status" value="1"/>
</dbReference>
<feature type="transmembrane region" description="Helical" evidence="16">
    <location>
        <begin position="265"/>
        <end position="285"/>
    </location>
</feature>
<keyword evidence="18" id="KW-1185">Reference proteome</keyword>
<evidence type="ECO:0000256" key="14">
    <source>
        <dbReference type="ARBA" id="ARBA00051857"/>
    </source>
</evidence>
<dbReference type="GO" id="GO:0012505">
    <property type="term" value="C:endomembrane system"/>
    <property type="evidence" value="ECO:0007669"/>
    <property type="project" value="UniProtKB-SubCell"/>
</dbReference>
<protein>
    <recommendedName>
        <fullName evidence="13">diacylglycerol cholinephosphotransferase</fullName>
        <ecNumber evidence="13">2.7.8.2</ecNumber>
    </recommendedName>
</protein>
<dbReference type="InterPro" id="IPR014472">
    <property type="entry name" value="CHOPT"/>
</dbReference>
<dbReference type="GO" id="GO:0016020">
    <property type="term" value="C:membrane"/>
    <property type="evidence" value="ECO:0007669"/>
    <property type="project" value="InterPro"/>
</dbReference>
<evidence type="ECO:0000256" key="12">
    <source>
        <dbReference type="ARBA" id="ARBA00037890"/>
    </source>
</evidence>
<comment type="pathway">
    <text evidence="3">Lipid metabolism.</text>
</comment>
<keyword evidence="8 16" id="KW-1133">Transmembrane helix</keyword>
<dbReference type="InterPro" id="IPR048254">
    <property type="entry name" value="CDP_ALCOHOL_P_TRANSF_CS"/>
</dbReference>
<comment type="catalytic activity">
    <reaction evidence="14">
        <text>CDP-N,N-dimethylethanolamine + a 1,2-diacyl-sn-glycerol = a 1,2-diacyl-sn-glycero-3-phospho-N,N-dimethylethanolamine + CMP + H(+)</text>
        <dbReference type="Rhea" id="RHEA:33775"/>
        <dbReference type="ChEBI" id="CHEBI:15378"/>
        <dbReference type="ChEBI" id="CHEBI:17815"/>
        <dbReference type="ChEBI" id="CHEBI:60377"/>
        <dbReference type="ChEBI" id="CHEBI:64572"/>
        <dbReference type="ChEBI" id="CHEBI:65117"/>
    </reaction>
    <physiologicalReaction direction="left-to-right" evidence="14">
        <dbReference type="Rhea" id="RHEA:33776"/>
    </physiologicalReaction>
</comment>
<dbReference type="STRING" id="1789683.A0A1X7QY86"/>
<dbReference type="PROSITE" id="PS00379">
    <property type="entry name" value="CDP_ALCOHOL_P_TRANSF"/>
    <property type="match status" value="1"/>
</dbReference>
<dbReference type="OrthoDB" id="196717at2759"/>
<evidence type="ECO:0000256" key="4">
    <source>
        <dbReference type="ARBA" id="ARBA00010441"/>
    </source>
</evidence>
<dbReference type="PIRSF" id="PIRSF015665">
    <property type="entry name" value="CHOPT"/>
    <property type="match status" value="1"/>
</dbReference>
<evidence type="ECO:0000256" key="13">
    <source>
        <dbReference type="ARBA" id="ARBA00038987"/>
    </source>
</evidence>
<keyword evidence="11" id="KW-1208">Phospholipid metabolism</keyword>
<dbReference type="FunFam" id="1.20.120.1760:FF:000012">
    <property type="entry name" value="sn-1,2-diacylglycerol cholinephosphotransferase"/>
    <property type="match status" value="1"/>
</dbReference>
<keyword evidence="10" id="KW-0594">Phospholipid biosynthesis</keyword>
<dbReference type="InterPro" id="IPR043130">
    <property type="entry name" value="CDP-OH_PTrfase_TM_dom"/>
</dbReference>
<comment type="similarity">
    <text evidence="4 15">Belongs to the CDP-alcohol phosphatidyltransferase class-I family.</text>
</comment>
<gene>
    <name evidence="17" type="ORF">KASA_0Q08624G</name>
</gene>
<feature type="transmembrane region" description="Helical" evidence="16">
    <location>
        <begin position="40"/>
        <end position="69"/>
    </location>
</feature>
<dbReference type="AlphaFoldDB" id="A0A1X7QY86"/>
<dbReference type="Pfam" id="PF01066">
    <property type="entry name" value="CDP-OH_P_transf"/>
    <property type="match status" value="1"/>
</dbReference>
<keyword evidence="9 16" id="KW-0472">Membrane</keyword>
<evidence type="ECO:0000256" key="7">
    <source>
        <dbReference type="ARBA" id="ARBA00022692"/>
    </source>
</evidence>
<evidence type="ECO:0000256" key="5">
    <source>
        <dbReference type="ARBA" id="ARBA00022516"/>
    </source>
</evidence>
<comment type="pathway">
    <text evidence="12">Phospholipid metabolism; phosphatidylcholine biosynthesis; phosphatidylcholine from phosphocholine: step 2/2.</text>
</comment>
<evidence type="ECO:0000313" key="17">
    <source>
        <dbReference type="EMBL" id="SMN18392.1"/>
    </source>
</evidence>
<name>A0A1X7QY86_9SACH</name>
<dbReference type="Gene3D" id="1.20.120.1760">
    <property type="match status" value="1"/>
</dbReference>
<evidence type="ECO:0000256" key="10">
    <source>
        <dbReference type="ARBA" id="ARBA00023209"/>
    </source>
</evidence>
<evidence type="ECO:0000313" key="18">
    <source>
        <dbReference type="Proteomes" id="UP000196158"/>
    </source>
</evidence>
<feature type="transmembrane region" description="Helical" evidence="16">
    <location>
        <begin position="350"/>
        <end position="370"/>
    </location>
</feature>
<evidence type="ECO:0000256" key="8">
    <source>
        <dbReference type="ARBA" id="ARBA00022989"/>
    </source>
</evidence>
<accession>A0A1X7QY86</accession>
<feature type="transmembrane region" description="Helical" evidence="16">
    <location>
        <begin position="320"/>
        <end position="338"/>
    </location>
</feature>
<organism evidence="17 18">
    <name type="scientific">Maudiozyma saulgeensis</name>
    <dbReference type="NCBI Taxonomy" id="1789683"/>
    <lineage>
        <taxon>Eukaryota</taxon>
        <taxon>Fungi</taxon>
        <taxon>Dikarya</taxon>
        <taxon>Ascomycota</taxon>
        <taxon>Saccharomycotina</taxon>
        <taxon>Saccharomycetes</taxon>
        <taxon>Saccharomycetales</taxon>
        <taxon>Saccharomycetaceae</taxon>
        <taxon>Maudiozyma</taxon>
    </lineage>
</organism>
<evidence type="ECO:0000256" key="9">
    <source>
        <dbReference type="ARBA" id="ARBA00023136"/>
    </source>
</evidence>
<keyword evidence="10" id="KW-0443">Lipid metabolism</keyword>
<evidence type="ECO:0000256" key="3">
    <source>
        <dbReference type="ARBA" id="ARBA00005189"/>
    </source>
</evidence>
<evidence type="ECO:0000256" key="1">
    <source>
        <dbReference type="ARBA" id="ARBA00001946"/>
    </source>
</evidence>
<keyword evidence="5" id="KW-0444">Lipid biosynthesis</keyword>
<comment type="cofactor">
    <cofactor evidence="1">
        <name>Mg(2+)</name>
        <dbReference type="ChEBI" id="CHEBI:18420"/>
    </cofactor>
</comment>
<dbReference type="InterPro" id="IPR000462">
    <property type="entry name" value="CDP-OH_P_trans"/>
</dbReference>
<feature type="transmembrane region" description="Helical" evidence="16">
    <location>
        <begin position="292"/>
        <end position="314"/>
    </location>
</feature>
<evidence type="ECO:0000256" key="2">
    <source>
        <dbReference type="ARBA" id="ARBA00004127"/>
    </source>
</evidence>
<reference evidence="17 18" key="1">
    <citation type="submission" date="2017-04" db="EMBL/GenBank/DDBJ databases">
        <authorList>
            <person name="Afonso C.L."/>
            <person name="Miller P.J."/>
            <person name="Scott M.A."/>
            <person name="Spackman E."/>
            <person name="Goraichik I."/>
            <person name="Dimitrov K.M."/>
            <person name="Suarez D.L."/>
            <person name="Swayne D.E."/>
        </authorList>
    </citation>
    <scope>NUCLEOTIDE SEQUENCE [LARGE SCALE GENOMIC DNA]</scope>
</reference>
<comment type="subcellular location">
    <subcellularLocation>
        <location evidence="2">Endomembrane system</location>
        <topology evidence="2">Multi-pass membrane protein</topology>
    </subcellularLocation>
</comment>
<keyword evidence="6 15" id="KW-0808">Transferase</keyword>
<proteinExistence type="inferred from homology"/>
<evidence type="ECO:0000256" key="15">
    <source>
        <dbReference type="RuleBase" id="RU003750"/>
    </source>
</evidence>
<feature type="transmembrane region" description="Helical" evidence="16">
    <location>
        <begin position="169"/>
        <end position="189"/>
    </location>
</feature>
<evidence type="ECO:0000256" key="6">
    <source>
        <dbReference type="ARBA" id="ARBA00022679"/>
    </source>
</evidence>
<dbReference type="Proteomes" id="UP000196158">
    <property type="component" value="Unassembled WGS sequence"/>
</dbReference>
<evidence type="ECO:0000256" key="16">
    <source>
        <dbReference type="SAM" id="Phobius"/>
    </source>
</evidence>
<dbReference type="GO" id="GO:0004142">
    <property type="term" value="F:diacylglycerol cholinephosphotransferase activity"/>
    <property type="evidence" value="ECO:0007669"/>
    <property type="project" value="UniProtKB-EC"/>
</dbReference>
<dbReference type="PANTHER" id="PTHR10414">
    <property type="entry name" value="ETHANOLAMINEPHOSPHOTRANSFERASE"/>
    <property type="match status" value="1"/>
</dbReference>
<sequence>MGFFIPESALSNLKLYRYQSEDHSLLSNAFLKDFWRKAALIFPVWMAPNLVTLSGLAFIIINVLTVLYYDPNLSQETPRWTYYSYALGMFLYQTFDACDGMHARRTGQSGPLGELFDHCIDSINTTLSLLLYISTTGIGYSYMFIFAQFSVLCNFYLSTWEEYHTHKLFLSEFCGPVEGIIMLCVLYVLTGMFGPQAIWHTILFKIPYDGRLIDFETIHLMNSFSSVALLFNISAATKNVSDYYKEHAGSDSTDKSKVDSKISNAINGLIPFFLFFASVFVLVLVDERFITLPLILSIGLSMAFVVGRIIVAHLTLQEFPIYNIAMYIPSLQLICFIVMTKILDCDTNKVIFALVWMGLGLALGIHGMFINDIIFEFTQFLDVYALTIKHPKKV</sequence>
<evidence type="ECO:0000256" key="11">
    <source>
        <dbReference type="ARBA" id="ARBA00023264"/>
    </source>
</evidence>